<keyword evidence="2" id="KW-0472">Membrane</keyword>
<feature type="transmembrane region" description="Helical" evidence="2">
    <location>
        <begin position="131"/>
        <end position="155"/>
    </location>
</feature>
<name>A0A0G4G6R1_9ALVE</name>
<keyword evidence="2" id="KW-0812">Transmembrane</keyword>
<evidence type="ECO:0000256" key="1">
    <source>
        <dbReference type="SAM" id="MobiDB-lite"/>
    </source>
</evidence>
<accession>A0A0G4G6R1</accession>
<feature type="transmembrane region" description="Helical" evidence="2">
    <location>
        <begin position="190"/>
        <end position="217"/>
    </location>
</feature>
<evidence type="ECO:0000256" key="2">
    <source>
        <dbReference type="SAM" id="Phobius"/>
    </source>
</evidence>
<feature type="transmembrane region" description="Helical" evidence="2">
    <location>
        <begin position="249"/>
        <end position="267"/>
    </location>
</feature>
<protein>
    <submittedName>
        <fullName evidence="3">Uncharacterized protein</fullName>
    </submittedName>
</protein>
<organism evidence="3">
    <name type="scientific">Chromera velia CCMP2878</name>
    <dbReference type="NCBI Taxonomy" id="1169474"/>
    <lineage>
        <taxon>Eukaryota</taxon>
        <taxon>Sar</taxon>
        <taxon>Alveolata</taxon>
        <taxon>Colpodellida</taxon>
        <taxon>Chromeraceae</taxon>
        <taxon>Chromera</taxon>
    </lineage>
</organism>
<feature type="region of interest" description="Disordered" evidence="1">
    <location>
        <begin position="1"/>
        <end position="26"/>
    </location>
</feature>
<dbReference type="EMBL" id="CDMZ01000925">
    <property type="protein sequence ID" value="CEM24058.1"/>
    <property type="molecule type" value="Genomic_DNA"/>
</dbReference>
<dbReference type="VEuPathDB" id="CryptoDB:Cvel_20475"/>
<sequence length="286" mass="32750">MPSDPEPPISTRTRSKSIRSSPTKPEGDSIIPQLLILGFFSNCYLLYTLHHLPWCSVIPNLSRCFIFVNAFRCVWPNRYNKNVVLHDTPLSSIFLTRLLATFSEVAWLLLLGLVAMQYAPFDEETEIPFLYSFGAGLLPGLCAMAQCFVWSSLILRTDSLMFYEESTWLVMFILNTSINAYIWFHGVRSPLVIISLVFGFLYLPWQAYFHLGLIVSLKDKPLTASKMTLKNAKLGLVRACKYRNKTKKLVDWGGWTGVTWMVAYWWAEPVWIAAIAWVMEKDGKIV</sequence>
<evidence type="ECO:0000313" key="3">
    <source>
        <dbReference type="EMBL" id="CEM24058.1"/>
    </source>
</evidence>
<dbReference type="AlphaFoldDB" id="A0A0G4G6R1"/>
<reference evidence="3" key="1">
    <citation type="submission" date="2014-11" db="EMBL/GenBank/DDBJ databases">
        <authorList>
            <person name="Otto D Thomas"/>
            <person name="Naeem Raeece"/>
        </authorList>
    </citation>
    <scope>NUCLEOTIDE SEQUENCE</scope>
</reference>
<gene>
    <name evidence="3" type="ORF">Cvel_20475</name>
</gene>
<proteinExistence type="predicted"/>
<feature type="transmembrane region" description="Helical" evidence="2">
    <location>
        <begin position="98"/>
        <end position="119"/>
    </location>
</feature>
<keyword evidence="2" id="KW-1133">Transmembrane helix</keyword>
<feature type="transmembrane region" description="Helical" evidence="2">
    <location>
        <begin position="167"/>
        <end position="184"/>
    </location>
</feature>